<dbReference type="PROSITE" id="PS50928">
    <property type="entry name" value="ABC_TM1"/>
    <property type="match status" value="1"/>
</dbReference>
<evidence type="ECO:0000256" key="5">
    <source>
        <dbReference type="ARBA" id="ARBA00022989"/>
    </source>
</evidence>
<dbReference type="PANTHER" id="PTHR43744:SF6">
    <property type="entry name" value="ABC TRANSPORTER PERMEASE PROTEIN YESQ-RELATED"/>
    <property type="match status" value="1"/>
</dbReference>
<dbReference type="CDD" id="cd06261">
    <property type="entry name" value="TM_PBP2"/>
    <property type="match status" value="1"/>
</dbReference>
<feature type="transmembrane region" description="Helical" evidence="7">
    <location>
        <begin position="158"/>
        <end position="178"/>
    </location>
</feature>
<feature type="domain" description="ABC transmembrane type-1" evidence="8">
    <location>
        <begin position="87"/>
        <end position="227"/>
    </location>
</feature>
<evidence type="ECO:0000256" key="7">
    <source>
        <dbReference type="RuleBase" id="RU363032"/>
    </source>
</evidence>
<keyword evidence="10" id="KW-1185">Reference proteome</keyword>
<keyword evidence="3" id="KW-1003">Cell membrane</keyword>
<keyword evidence="4 7" id="KW-0812">Transmembrane</keyword>
<feature type="transmembrane region" description="Helical" evidence="7">
    <location>
        <begin position="21"/>
        <end position="44"/>
    </location>
</feature>
<dbReference type="EMBL" id="BOVJ01000050">
    <property type="protein sequence ID" value="GIQ62999.1"/>
    <property type="molecule type" value="Genomic_DNA"/>
</dbReference>
<gene>
    <name evidence="9" type="ORF">PACILC2_15670</name>
</gene>
<accession>A0ABQ4N4D4</accession>
<feature type="transmembrane region" description="Helical" evidence="7">
    <location>
        <begin position="124"/>
        <end position="146"/>
    </location>
</feature>
<proteinExistence type="inferred from homology"/>
<evidence type="ECO:0000259" key="8">
    <source>
        <dbReference type="PROSITE" id="PS50928"/>
    </source>
</evidence>
<evidence type="ECO:0000256" key="3">
    <source>
        <dbReference type="ARBA" id="ARBA00022475"/>
    </source>
</evidence>
<name>A0ABQ4N4D4_9BACL</name>
<dbReference type="Gene3D" id="1.10.3720.10">
    <property type="entry name" value="MetI-like"/>
    <property type="match status" value="1"/>
</dbReference>
<dbReference type="PANTHER" id="PTHR43744">
    <property type="entry name" value="ABC TRANSPORTER PERMEASE PROTEIN MG189-RELATED-RELATED"/>
    <property type="match status" value="1"/>
</dbReference>
<evidence type="ECO:0000313" key="10">
    <source>
        <dbReference type="Proteomes" id="UP000680304"/>
    </source>
</evidence>
<keyword evidence="2 7" id="KW-0813">Transport</keyword>
<evidence type="ECO:0000313" key="9">
    <source>
        <dbReference type="EMBL" id="GIQ62999.1"/>
    </source>
</evidence>
<comment type="subcellular location">
    <subcellularLocation>
        <location evidence="1 7">Cell membrane</location>
        <topology evidence="1 7">Multi-pass membrane protein</topology>
    </subcellularLocation>
</comment>
<dbReference type="Pfam" id="PF00528">
    <property type="entry name" value="BPD_transp_1"/>
    <property type="match status" value="1"/>
</dbReference>
<feature type="transmembrane region" description="Helical" evidence="7">
    <location>
        <begin position="91"/>
        <end position="112"/>
    </location>
</feature>
<organism evidence="9 10">
    <name type="scientific">Paenibacillus cisolokensis</name>
    <dbReference type="NCBI Taxonomy" id="1658519"/>
    <lineage>
        <taxon>Bacteria</taxon>
        <taxon>Bacillati</taxon>
        <taxon>Bacillota</taxon>
        <taxon>Bacilli</taxon>
        <taxon>Bacillales</taxon>
        <taxon>Paenibacillaceae</taxon>
        <taxon>Paenibacillus</taxon>
    </lineage>
</organism>
<protein>
    <recommendedName>
        <fullName evidence="8">ABC transmembrane type-1 domain-containing protein</fullName>
    </recommendedName>
</protein>
<keyword evidence="6 7" id="KW-0472">Membrane</keyword>
<evidence type="ECO:0000256" key="4">
    <source>
        <dbReference type="ARBA" id="ARBA00022692"/>
    </source>
</evidence>
<dbReference type="RefSeq" id="WP_244863312.1">
    <property type="nucleotide sequence ID" value="NZ_BOVJ01000050.1"/>
</dbReference>
<evidence type="ECO:0000256" key="1">
    <source>
        <dbReference type="ARBA" id="ARBA00004651"/>
    </source>
</evidence>
<comment type="similarity">
    <text evidence="7">Belongs to the binding-protein-dependent transport system permease family.</text>
</comment>
<dbReference type="SUPFAM" id="SSF161098">
    <property type="entry name" value="MetI-like"/>
    <property type="match status" value="1"/>
</dbReference>
<dbReference type="InterPro" id="IPR000515">
    <property type="entry name" value="MetI-like"/>
</dbReference>
<evidence type="ECO:0000256" key="6">
    <source>
        <dbReference type="ARBA" id="ARBA00023136"/>
    </source>
</evidence>
<evidence type="ECO:0000256" key="2">
    <source>
        <dbReference type="ARBA" id="ARBA00022448"/>
    </source>
</evidence>
<sequence length="227" mass="25357">MIENGWNKLKKFLLGKQGNDGIVFKLVVYALLISIGFVYLYPIFYMLSQSLKSLDDLLDPTVLWLPKTLHLENYVQAWKVLDFTRAFGASLLNSVLPAIAQTVSCALVGYGFARFRFPGKNVMLAFILLTFIIPVQVVMIPLFLLFQQYGMLGSPLPFIVPALFAGGLKSALFILIYLQFFKTVPKALEESAQIDGAGAIKPFPHYYADLGAGDRRRLPVLARMALE</sequence>
<dbReference type="Proteomes" id="UP000680304">
    <property type="component" value="Unassembled WGS sequence"/>
</dbReference>
<reference evidence="9 10" key="1">
    <citation type="submission" date="2021-04" db="EMBL/GenBank/DDBJ databases">
        <title>Draft genome sequence of Paenibacillus cisolokensis, LC2-13A.</title>
        <authorList>
            <person name="Uke A."/>
            <person name="Chhe C."/>
            <person name="Baramee S."/>
            <person name="Kosugi A."/>
        </authorList>
    </citation>
    <scope>NUCLEOTIDE SEQUENCE [LARGE SCALE GENOMIC DNA]</scope>
    <source>
        <strain evidence="9 10">LC2-13A</strain>
    </source>
</reference>
<comment type="caution">
    <text evidence="9">The sequence shown here is derived from an EMBL/GenBank/DDBJ whole genome shotgun (WGS) entry which is preliminary data.</text>
</comment>
<keyword evidence="5 7" id="KW-1133">Transmembrane helix</keyword>
<dbReference type="InterPro" id="IPR035906">
    <property type="entry name" value="MetI-like_sf"/>
</dbReference>